<feature type="compositionally biased region" description="Polar residues" evidence="1">
    <location>
        <begin position="466"/>
        <end position="482"/>
    </location>
</feature>
<dbReference type="Proteomes" id="UP000215506">
    <property type="component" value="Unassembled WGS sequence"/>
</dbReference>
<keyword evidence="2" id="KW-0812">Transmembrane</keyword>
<feature type="region of interest" description="Disordered" evidence="1">
    <location>
        <begin position="450"/>
        <end position="482"/>
    </location>
</feature>
<feature type="transmembrane region" description="Helical" evidence="2">
    <location>
        <begin position="221"/>
        <end position="244"/>
    </location>
</feature>
<evidence type="ECO:0000256" key="1">
    <source>
        <dbReference type="SAM" id="MobiDB-lite"/>
    </source>
</evidence>
<gene>
    <name evidence="3" type="ORF">B7C42_03064</name>
</gene>
<name>A0A231H8U2_9NOCA</name>
<dbReference type="RefSeq" id="WP_143859987.1">
    <property type="nucleotide sequence ID" value="NZ_NGAF01000005.1"/>
</dbReference>
<feature type="transmembrane region" description="Helical" evidence="2">
    <location>
        <begin position="325"/>
        <end position="343"/>
    </location>
</feature>
<reference evidence="3 4" key="1">
    <citation type="submission" date="2017-07" db="EMBL/GenBank/DDBJ databases">
        <title>First draft Genome Sequence of Nocardia cerradoensis isolated from human infection.</title>
        <authorList>
            <person name="Carrasco G."/>
        </authorList>
    </citation>
    <scope>NUCLEOTIDE SEQUENCE [LARGE SCALE GENOMIC DNA]</scope>
    <source>
        <strain evidence="3 4">CNM20130759</strain>
    </source>
</reference>
<dbReference type="AlphaFoldDB" id="A0A231H8U2"/>
<organism evidence="3 4">
    <name type="scientific">Nocardia cerradoensis</name>
    <dbReference type="NCBI Taxonomy" id="85688"/>
    <lineage>
        <taxon>Bacteria</taxon>
        <taxon>Bacillati</taxon>
        <taxon>Actinomycetota</taxon>
        <taxon>Actinomycetes</taxon>
        <taxon>Mycobacteriales</taxon>
        <taxon>Nocardiaceae</taxon>
        <taxon>Nocardia</taxon>
    </lineage>
</organism>
<evidence type="ECO:0000313" key="3">
    <source>
        <dbReference type="EMBL" id="OXR45107.1"/>
    </source>
</evidence>
<feature type="transmembrane region" description="Helical" evidence="2">
    <location>
        <begin position="98"/>
        <end position="118"/>
    </location>
</feature>
<feature type="transmembrane region" description="Helical" evidence="2">
    <location>
        <begin position="250"/>
        <end position="271"/>
    </location>
</feature>
<feature type="transmembrane region" description="Helical" evidence="2">
    <location>
        <begin position="301"/>
        <end position="318"/>
    </location>
</feature>
<feature type="transmembrane region" description="Helical" evidence="2">
    <location>
        <begin position="27"/>
        <end position="48"/>
    </location>
</feature>
<protein>
    <submittedName>
        <fullName evidence="3">Uncharacterized protein</fullName>
    </submittedName>
</protein>
<accession>A0A231H8U2</accession>
<feature type="transmembrane region" description="Helical" evidence="2">
    <location>
        <begin position="192"/>
        <end position="209"/>
    </location>
</feature>
<comment type="caution">
    <text evidence="3">The sequence shown here is derived from an EMBL/GenBank/DDBJ whole genome shotgun (WGS) entry which is preliminary data.</text>
</comment>
<feature type="transmembrane region" description="Helical" evidence="2">
    <location>
        <begin position="414"/>
        <end position="441"/>
    </location>
</feature>
<feature type="transmembrane region" description="Helical" evidence="2">
    <location>
        <begin position="375"/>
        <end position="394"/>
    </location>
</feature>
<keyword evidence="4" id="KW-1185">Reference proteome</keyword>
<feature type="transmembrane region" description="Helical" evidence="2">
    <location>
        <begin position="349"/>
        <end position="368"/>
    </location>
</feature>
<sequence length="482" mass="49023">MSAVTFGSPDIRGHVQRLSAGITDTHWLRVAAETSAACITAAVAGLAMMMPISQSWLSPGSALQVDLLIFNMPLALTAGALIAVIAVSVAAAIGNSRLAWCTVFCASAAMLVNHTLLVRLETRTLSTLNYVDSMLAGVILGCLAAAVWHRRAPAGGYLFGALASILFADLTQAPDFASAVPGEGILRGAPPVWLILVALGLMLFTAVLFRQERQPEPDNSAVVPLKPVVSAVVIVSATLATSVWMARGGALVSILVGGAILLLATMVAALLLPERDGLLIVVMVAFASAGSALLTVPRPSWSTLLVVAAAGAGLYAGWRIRLPMPAVAGSVVLAIAAAVSAALVDVPTAAVTVPSCIALAAMAGYALGCAIGPRATSAVVGIVILFVPSAGVALQGRDLGRLEYSHTWFRSAEAAVTAVPGIVAAGIGIGCAAIVLLIGRLRPEDALGRRRAGGVVGPKPNPAQARRNSLTTSKSTPSASAR</sequence>
<feature type="transmembrane region" description="Helical" evidence="2">
    <location>
        <begin position="130"/>
        <end position="148"/>
    </location>
</feature>
<keyword evidence="2" id="KW-1133">Transmembrane helix</keyword>
<proteinExistence type="predicted"/>
<keyword evidence="2" id="KW-0472">Membrane</keyword>
<evidence type="ECO:0000256" key="2">
    <source>
        <dbReference type="SAM" id="Phobius"/>
    </source>
</evidence>
<feature type="transmembrane region" description="Helical" evidence="2">
    <location>
        <begin position="278"/>
        <end position="295"/>
    </location>
</feature>
<evidence type="ECO:0000313" key="4">
    <source>
        <dbReference type="Proteomes" id="UP000215506"/>
    </source>
</evidence>
<dbReference type="EMBL" id="NGAF01000005">
    <property type="protein sequence ID" value="OXR45107.1"/>
    <property type="molecule type" value="Genomic_DNA"/>
</dbReference>
<feature type="transmembrane region" description="Helical" evidence="2">
    <location>
        <begin position="68"/>
        <end position="91"/>
    </location>
</feature>
<feature type="transmembrane region" description="Helical" evidence="2">
    <location>
        <begin position="155"/>
        <end position="172"/>
    </location>
</feature>